<dbReference type="InterPro" id="IPR040023">
    <property type="entry name" value="WBP4"/>
</dbReference>
<evidence type="ECO:0000256" key="4">
    <source>
        <dbReference type="SAM" id="MobiDB-lite"/>
    </source>
</evidence>
<feature type="compositionally biased region" description="Basic residues" evidence="4">
    <location>
        <begin position="297"/>
        <end position="308"/>
    </location>
</feature>
<evidence type="ECO:0000259" key="5">
    <source>
        <dbReference type="SMART" id="SM00451"/>
    </source>
</evidence>
<dbReference type="EMBL" id="CAJPDT010000032">
    <property type="protein sequence ID" value="CAF9922910.1"/>
    <property type="molecule type" value="Genomic_DNA"/>
</dbReference>
<dbReference type="SMART" id="SM00451">
    <property type="entry name" value="ZnF_U1"/>
    <property type="match status" value="1"/>
</dbReference>
<keyword evidence="2" id="KW-0863">Zinc-finger</keyword>
<dbReference type="InterPro" id="IPR013085">
    <property type="entry name" value="U1-CZ_Znf_C2H2"/>
</dbReference>
<evidence type="ECO:0000313" key="6">
    <source>
        <dbReference type="EMBL" id="CAF9922910.1"/>
    </source>
</evidence>
<feature type="region of interest" description="Disordered" evidence="4">
    <location>
        <begin position="191"/>
        <end position="308"/>
    </location>
</feature>
<dbReference type="PANTHER" id="PTHR13173">
    <property type="entry name" value="WW DOMAIN BINDING PROTEIN 4"/>
    <property type="match status" value="1"/>
</dbReference>
<dbReference type="Proteomes" id="UP000664534">
    <property type="component" value="Unassembled WGS sequence"/>
</dbReference>
<reference evidence="6" key="1">
    <citation type="submission" date="2021-03" db="EMBL/GenBank/DDBJ databases">
        <authorList>
            <person name="Tagirdzhanova G."/>
        </authorList>
    </citation>
    <scope>NUCLEOTIDE SEQUENCE</scope>
</reference>
<dbReference type="GO" id="GO:0003723">
    <property type="term" value="F:RNA binding"/>
    <property type="evidence" value="ECO:0007669"/>
    <property type="project" value="TreeGrafter"/>
</dbReference>
<keyword evidence="3" id="KW-0862">Zinc</keyword>
<organism evidence="6 7">
    <name type="scientific">Imshaugia aleurites</name>
    <dbReference type="NCBI Taxonomy" id="172621"/>
    <lineage>
        <taxon>Eukaryota</taxon>
        <taxon>Fungi</taxon>
        <taxon>Dikarya</taxon>
        <taxon>Ascomycota</taxon>
        <taxon>Pezizomycotina</taxon>
        <taxon>Lecanoromycetes</taxon>
        <taxon>OSLEUM clade</taxon>
        <taxon>Lecanoromycetidae</taxon>
        <taxon>Lecanorales</taxon>
        <taxon>Lecanorineae</taxon>
        <taxon>Parmeliaceae</taxon>
        <taxon>Imshaugia</taxon>
    </lineage>
</organism>
<protein>
    <submittedName>
        <fullName evidence="6">WW domain binding protein 4</fullName>
    </submittedName>
</protein>
<proteinExistence type="predicted"/>
<dbReference type="SUPFAM" id="SSF57667">
    <property type="entry name" value="beta-beta-alpha zinc fingers"/>
    <property type="match status" value="1"/>
</dbReference>
<feature type="compositionally biased region" description="Polar residues" evidence="4">
    <location>
        <begin position="225"/>
        <end position="234"/>
    </location>
</feature>
<dbReference type="PANTHER" id="PTHR13173:SF10">
    <property type="entry name" value="WW DOMAIN-BINDING PROTEIN 4"/>
    <property type="match status" value="1"/>
</dbReference>
<feature type="compositionally biased region" description="Basic and acidic residues" evidence="4">
    <location>
        <begin position="43"/>
        <end position="67"/>
    </location>
</feature>
<dbReference type="GO" id="GO:0008270">
    <property type="term" value="F:zinc ion binding"/>
    <property type="evidence" value="ECO:0007669"/>
    <property type="project" value="UniProtKB-KW"/>
</dbReference>
<dbReference type="InterPro" id="IPR036236">
    <property type="entry name" value="Znf_C2H2_sf"/>
</dbReference>
<dbReference type="OrthoDB" id="191651at2759"/>
<feature type="region of interest" description="Disordered" evidence="4">
    <location>
        <begin position="27"/>
        <end position="104"/>
    </location>
</feature>
<feature type="compositionally biased region" description="Low complexity" evidence="4">
    <location>
        <begin position="70"/>
        <end position="82"/>
    </location>
</feature>
<gene>
    <name evidence="6" type="primary">WBP4</name>
    <name evidence="6" type="ORF">IMSHALPRED_005795</name>
</gene>
<dbReference type="Pfam" id="PF06220">
    <property type="entry name" value="zf-U1"/>
    <property type="match status" value="1"/>
</dbReference>
<sequence length="308" mass="34371">MSEYWKSTPKYWCKHCKTFVRDTKLEKTNHEATPKHQGNLKRFLRDLHKGHERDERDKQRAKDEVDRLNGVVSASGSTSGGAPWERKSAIPPPSMAGNQQATPADRKRQLTQLAEMGVAIPEDFRREMAMAGDWQTTSEKVVYENDFLKKEENSEDTKFGGLNVGVRKRKFEGQEEEEEAGERVVRKGWGSTVRTYPGAGGDEDDLNMLLKSTKRAIREGEGLQNLGSGRSSQPEHAGSHATAKESQPTLDSPAIKKEDSAGPDGLQDTFLNQTAAVVAHPESLKQEDDIAESGVVFKKRKAKPIRQK</sequence>
<evidence type="ECO:0000313" key="7">
    <source>
        <dbReference type="Proteomes" id="UP000664534"/>
    </source>
</evidence>
<comment type="caution">
    <text evidence="6">The sequence shown here is derived from an EMBL/GenBank/DDBJ whole genome shotgun (WGS) entry which is preliminary data.</text>
</comment>
<dbReference type="GO" id="GO:0000398">
    <property type="term" value="P:mRNA splicing, via spliceosome"/>
    <property type="evidence" value="ECO:0007669"/>
    <property type="project" value="InterPro"/>
</dbReference>
<evidence type="ECO:0000256" key="3">
    <source>
        <dbReference type="ARBA" id="ARBA00022833"/>
    </source>
</evidence>
<evidence type="ECO:0000256" key="2">
    <source>
        <dbReference type="ARBA" id="ARBA00022771"/>
    </source>
</evidence>
<dbReference type="InterPro" id="IPR003604">
    <property type="entry name" value="Matrin/U1-like-C_Znf_C2H2"/>
</dbReference>
<accession>A0A8H3IPR4</accession>
<keyword evidence="1" id="KW-0479">Metal-binding</keyword>
<name>A0A8H3IPR4_9LECA</name>
<dbReference type="GO" id="GO:0071011">
    <property type="term" value="C:precatalytic spliceosome"/>
    <property type="evidence" value="ECO:0007669"/>
    <property type="project" value="TreeGrafter"/>
</dbReference>
<feature type="domain" description="U1-type" evidence="5">
    <location>
        <begin position="8"/>
        <end position="43"/>
    </location>
</feature>
<dbReference type="AlphaFoldDB" id="A0A8H3IPR4"/>
<evidence type="ECO:0000256" key="1">
    <source>
        <dbReference type="ARBA" id="ARBA00022723"/>
    </source>
</evidence>
<keyword evidence="7" id="KW-1185">Reference proteome</keyword>